<feature type="compositionally biased region" description="Polar residues" evidence="1">
    <location>
        <begin position="172"/>
        <end position="181"/>
    </location>
</feature>
<accession>A0A5J4VUM3</accession>
<sequence length="181" mass="20876">MNTAIVVHAPKTSHPQQPHLQNQAKQKEKLLYPNQRCKQQTTLTLVTKHARQSQHSINPQGILRLELAMTLLTTSHLSRSREKRQMLPQLLKISALNTLKAKRPVPNPRNRNKDPIPKIGQKQSLTQRMTSRINQNDKGRKEERREDRDLENPETSKENREILDGNGDKQPDIQNNGKQLT</sequence>
<comment type="caution">
    <text evidence="2">The sequence shown here is derived from an EMBL/GenBank/DDBJ whole genome shotgun (WGS) entry which is preliminary data.</text>
</comment>
<dbReference type="EMBL" id="SNRW01004979">
    <property type="protein sequence ID" value="KAA6386053.1"/>
    <property type="molecule type" value="Genomic_DNA"/>
</dbReference>
<dbReference type="AlphaFoldDB" id="A0A5J4VUM3"/>
<evidence type="ECO:0000313" key="2">
    <source>
        <dbReference type="EMBL" id="KAA6386053.1"/>
    </source>
</evidence>
<dbReference type="Proteomes" id="UP000324800">
    <property type="component" value="Unassembled WGS sequence"/>
</dbReference>
<gene>
    <name evidence="2" type="ORF">EZS28_018419</name>
</gene>
<evidence type="ECO:0000313" key="3">
    <source>
        <dbReference type="Proteomes" id="UP000324800"/>
    </source>
</evidence>
<organism evidence="2 3">
    <name type="scientific">Streblomastix strix</name>
    <dbReference type="NCBI Taxonomy" id="222440"/>
    <lineage>
        <taxon>Eukaryota</taxon>
        <taxon>Metamonada</taxon>
        <taxon>Preaxostyla</taxon>
        <taxon>Oxymonadida</taxon>
        <taxon>Streblomastigidae</taxon>
        <taxon>Streblomastix</taxon>
    </lineage>
</organism>
<reference evidence="2 3" key="1">
    <citation type="submission" date="2019-03" db="EMBL/GenBank/DDBJ databases">
        <title>Single cell metagenomics reveals metabolic interactions within the superorganism composed of flagellate Streblomastix strix and complex community of Bacteroidetes bacteria on its surface.</title>
        <authorList>
            <person name="Treitli S.C."/>
            <person name="Kolisko M."/>
            <person name="Husnik F."/>
            <person name="Keeling P."/>
            <person name="Hampl V."/>
        </authorList>
    </citation>
    <scope>NUCLEOTIDE SEQUENCE [LARGE SCALE GENOMIC DNA]</scope>
    <source>
        <strain evidence="2">ST1C</strain>
    </source>
</reference>
<feature type="compositionally biased region" description="Polar residues" evidence="1">
    <location>
        <begin position="121"/>
        <end position="134"/>
    </location>
</feature>
<protein>
    <submittedName>
        <fullName evidence="2">Uncharacterized protein</fullName>
    </submittedName>
</protein>
<evidence type="ECO:0000256" key="1">
    <source>
        <dbReference type="SAM" id="MobiDB-lite"/>
    </source>
</evidence>
<proteinExistence type="predicted"/>
<feature type="region of interest" description="Disordered" evidence="1">
    <location>
        <begin position="98"/>
        <end position="181"/>
    </location>
</feature>
<feature type="compositionally biased region" description="Basic and acidic residues" evidence="1">
    <location>
        <begin position="135"/>
        <end position="171"/>
    </location>
</feature>
<name>A0A5J4VUM3_9EUKA</name>